<sequence>MNKENLLRLSNILWDKSRELYGEIYENEDSFKDIMDYRQLHSKIVADLAVNMFDKYFLKLLGTADPAYSPSLYFACLIHDVRKLNKKHNLAGARFFLENQGLLTSSLYDLQLVFCIVNYHSADKKGKDLEYINEIRNLSDDIKLLLLFTRLSDKLSKLVIKSHYKEISPDEVDIVLTKINNNSKELLDFNDDISEILKEIENNFKHKYCI</sequence>
<proteinExistence type="predicted"/>
<name>A0A8I0A4X9_9CLOT</name>
<comment type="caution">
    <text evidence="1">The sequence shown here is derived from an EMBL/GenBank/DDBJ whole genome shotgun (WGS) entry which is preliminary data.</text>
</comment>
<keyword evidence="2" id="KW-1185">Reference proteome</keyword>
<dbReference type="AlphaFoldDB" id="A0A8I0A4X9"/>
<evidence type="ECO:0008006" key="3">
    <source>
        <dbReference type="Google" id="ProtNLM"/>
    </source>
</evidence>
<reference evidence="1" key="1">
    <citation type="submission" date="2020-08" db="EMBL/GenBank/DDBJ databases">
        <title>Genome public.</title>
        <authorList>
            <person name="Liu C."/>
            <person name="Sun Q."/>
        </authorList>
    </citation>
    <scope>NUCLEOTIDE SEQUENCE</scope>
    <source>
        <strain evidence="1">NSJ-42</strain>
    </source>
</reference>
<evidence type="ECO:0000313" key="2">
    <source>
        <dbReference type="Proteomes" id="UP000662088"/>
    </source>
</evidence>
<evidence type="ECO:0000313" key="1">
    <source>
        <dbReference type="EMBL" id="MBC5639494.1"/>
    </source>
</evidence>
<dbReference type="Proteomes" id="UP000662088">
    <property type="component" value="Unassembled WGS sequence"/>
</dbReference>
<dbReference type="RefSeq" id="WP_186834757.1">
    <property type="nucleotide sequence ID" value="NZ_JACOOQ010000004.1"/>
</dbReference>
<protein>
    <recommendedName>
        <fullName evidence="3">HD domain-containing protein</fullName>
    </recommendedName>
</protein>
<dbReference type="SUPFAM" id="SSF109604">
    <property type="entry name" value="HD-domain/PDEase-like"/>
    <property type="match status" value="1"/>
</dbReference>
<gene>
    <name evidence="1" type="ORF">H8R92_03440</name>
</gene>
<accession>A0A8I0A4X9</accession>
<organism evidence="1 2">
    <name type="scientific">Clostridium lentum</name>
    <dbReference type="NCBI Taxonomy" id="2763037"/>
    <lineage>
        <taxon>Bacteria</taxon>
        <taxon>Bacillati</taxon>
        <taxon>Bacillota</taxon>
        <taxon>Clostridia</taxon>
        <taxon>Eubacteriales</taxon>
        <taxon>Clostridiaceae</taxon>
        <taxon>Clostridium</taxon>
    </lineage>
</organism>
<dbReference type="EMBL" id="JACOOQ010000004">
    <property type="protein sequence ID" value="MBC5639494.1"/>
    <property type="molecule type" value="Genomic_DNA"/>
</dbReference>
<dbReference type="Gene3D" id="1.10.3210.10">
    <property type="entry name" value="Hypothetical protein af1432"/>
    <property type="match status" value="1"/>
</dbReference>